<dbReference type="NCBIfam" id="NF003543">
    <property type="entry name" value="PRK05198.1"/>
    <property type="match status" value="1"/>
</dbReference>
<dbReference type="PANTHER" id="PTHR21057">
    <property type="entry name" value="PHOSPHO-2-DEHYDRO-3-DEOXYHEPTONATE ALDOLASE"/>
    <property type="match status" value="1"/>
</dbReference>
<dbReference type="UniPathway" id="UPA00030"/>
<dbReference type="InterPro" id="IPR006218">
    <property type="entry name" value="DAHP1/KDSA"/>
</dbReference>
<evidence type="ECO:0000313" key="10">
    <source>
        <dbReference type="EMBL" id="ABJ06539.1"/>
    </source>
</evidence>
<dbReference type="EC" id="2.5.1.55" evidence="8"/>
<dbReference type="STRING" id="316055.RPE_2601"/>
<protein>
    <recommendedName>
        <fullName evidence="8">2-dehydro-3-deoxyphosphooctonate aldolase</fullName>
        <ecNumber evidence="8">2.5.1.55</ecNumber>
    </recommendedName>
    <alternativeName>
        <fullName evidence="8">3-deoxy-D-manno-octulosonic acid 8-phosphate synthase</fullName>
    </alternativeName>
    <alternativeName>
        <fullName evidence="8">KDO-8-phosphate synthase</fullName>
        <shortName evidence="8">KDO 8-P synthase</shortName>
        <shortName evidence="8">KDOPS</shortName>
    </alternativeName>
    <alternativeName>
        <fullName evidence="8">Phospho-2-dehydro-3-deoxyoctonate aldolase</fullName>
    </alternativeName>
</protein>
<accession>Q07NE5</accession>
<reference evidence="10" key="1">
    <citation type="submission" date="2006-09" db="EMBL/GenBank/DDBJ databases">
        <title>Complete sequence of Rhodopseudomonas palustris BisA53.</title>
        <authorList>
            <consortium name="US DOE Joint Genome Institute"/>
            <person name="Copeland A."/>
            <person name="Lucas S."/>
            <person name="Lapidus A."/>
            <person name="Barry K."/>
            <person name="Detter J.C."/>
            <person name="Glavina del Rio T."/>
            <person name="Hammon N."/>
            <person name="Israni S."/>
            <person name="Dalin E."/>
            <person name="Tice H."/>
            <person name="Pitluck S."/>
            <person name="Chain P."/>
            <person name="Malfatti S."/>
            <person name="Shin M."/>
            <person name="Vergez L."/>
            <person name="Schmutz J."/>
            <person name="Larimer F."/>
            <person name="Land M."/>
            <person name="Hauser L."/>
            <person name="Pelletier D.A."/>
            <person name="Kyrpides N."/>
            <person name="Kim E."/>
            <person name="Harwood C.S."/>
            <person name="Oda Y."/>
            <person name="Richardson P."/>
        </authorList>
    </citation>
    <scope>NUCLEOTIDE SEQUENCE [LARGE SCALE GENOMIC DNA]</scope>
    <source>
        <strain evidence="10">BisA53</strain>
    </source>
</reference>
<evidence type="ECO:0000256" key="5">
    <source>
        <dbReference type="ARBA" id="ARBA00022490"/>
    </source>
</evidence>
<proteinExistence type="inferred from homology"/>
<comment type="pathway">
    <text evidence="3 8">Carbohydrate biosynthesis; 3-deoxy-D-manno-octulosonate biosynthesis; 3-deoxy-D-manno-octulosonate from D-ribulose 5-phosphate: step 2/3.</text>
</comment>
<dbReference type="InterPro" id="IPR013785">
    <property type="entry name" value="Aldolase_TIM"/>
</dbReference>
<dbReference type="HOGENOM" id="CLU_036666_0_0_5"/>
<dbReference type="NCBIfam" id="TIGR01362">
    <property type="entry name" value="KDO8P_synth"/>
    <property type="match status" value="1"/>
</dbReference>
<evidence type="ECO:0000256" key="4">
    <source>
        <dbReference type="ARBA" id="ARBA00010499"/>
    </source>
</evidence>
<comment type="catalytic activity">
    <reaction evidence="7 8">
        <text>D-arabinose 5-phosphate + phosphoenolpyruvate + H2O = 3-deoxy-alpha-D-manno-2-octulosonate-8-phosphate + phosphate</text>
        <dbReference type="Rhea" id="RHEA:14053"/>
        <dbReference type="ChEBI" id="CHEBI:15377"/>
        <dbReference type="ChEBI" id="CHEBI:43474"/>
        <dbReference type="ChEBI" id="CHEBI:57693"/>
        <dbReference type="ChEBI" id="CHEBI:58702"/>
        <dbReference type="ChEBI" id="CHEBI:85985"/>
        <dbReference type="EC" id="2.5.1.55"/>
    </reaction>
</comment>
<evidence type="ECO:0000256" key="1">
    <source>
        <dbReference type="ARBA" id="ARBA00004496"/>
    </source>
</evidence>
<name>Q07NE5_RHOP5</name>
<comment type="pathway">
    <text evidence="2">Bacterial outer membrane biogenesis; lipopolysaccharide biosynthesis.</text>
</comment>
<dbReference type="AlphaFoldDB" id="Q07NE5"/>
<dbReference type="eggNOG" id="COG2877">
    <property type="taxonomic scope" value="Bacteria"/>
</dbReference>
<evidence type="ECO:0000256" key="3">
    <source>
        <dbReference type="ARBA" id="ARBA00004845"/>
    </source>
</evidence>
<dbReference type="InterPro" id="IPR006269">
    <property type="entry name" value="KDO8P_synthase"/>
</dbReference>
<dbReference type="HAMAP" id="MF_00056">
    <property type="entry name" value="KDO8P_synth"/>
    <property type="match status" value="1"/>
</dbReference>
<keyword evidence="5 8" id="KW-0963">Cytoplasm</keyword>
<organism evidence="10">
    <name type="scientific">Rhodopseudomonas palustris (strain BisA53)</name>
    <dbReference type="NCBI Taxonomy" id="316055"/>
    <lineage>
        <taxon>Bacteria</taxon>
        <taxon>Pseudomonadati</taxon>
        <taxon>Pseudomonadota</taxon>
        <taxon>Alphaproteobacteria</taxon>
        <taxon>Hyphomicrobiales</taxon>
        <taxon>Nitrobacteraceae</taxon>
        <taxon>Rhodopseudomonas</taxon>
    </lineage>
</organism>
<gene>
    <name evidence="8" type="primary">kdsA</name>
    <name evidence="10" type="ordered locus">RPE_2601</name>
</gene>
<comment type="similarity">
    <text evidence="4 8">Belongs to the KdsA family.</text>
</comment>
<feature type="domain" description="DAHP synthetase I/KDSA" evidence="9">
    <location>
        <begin position="33"/>
        <end position="293"/>
    </location>
</feature>
<evidence type="ECO:0000256" key="7">
    <source>
        <dbReference type="ARBA" id="ARBA00049112"/>
    </source>
</evidence>
<evidence type="ECO:0000256" key="6">
    <source>
        <dbReference type="ARBA" id="ARBA00022679"/>
    </source>
</evidence>
<dbReference type="GO" id="GO:0008676">
    <property type="term" value="F:3-deoxy-8-phosphooctulonate synthase activity"/>
    <property type="evidence" value="ECO:0007669"/>
    <property type="project" value="UniProtKB-UniRule"/>
</dbReference>
<sequence length="305" mass="31507">MPGSRPAWSAPVCIFSKESALTAPAAAPVVTAGNVSFGNALPLSIIAGPCQLESRAHALEVAGALKEISTRLGIGLVFKTSFDKANRTSASAARGVGLNDALPVFAEIRETLGLPVLTDVHEIEQCARAAEAVDVLQIPAFLCRQTDLLLAAAATGKVVNVKKGQFLAPWDMANVVAKLVGAGNPNVLVTERGASFGYNTLVSDMRALPIMARTTGAPVIFDATHSVQQPGGKGTSSGGEREFVPVLARAAVAVGVAGVFIETHPDPDHAPSDGPNMVPLREFEALVRRLMQFDALAKATAGGAA</sequence>
<keyword evidence="8" id="KW-0448">Lipopolysaccharide biosynthesis</keyword>
<keyword evidence="6 8" id="KW-0808">Transferase</keyword>
<dbReference type="GO" id="GO:0005737">
    <property type="term" value="C:cytoplasm"/>
    <property type="evidence" value="ECO:0007669"/>
    <property type="project" value="UniProtKB-SubCell"/>
</dbReference>
<evidence type="ECO:0000259" key="9">
    <source>
        <dbReference type="Pfam" id="PF00793"/>
    </source>
</evidence>
<evidence type="ECO:0000256" key="2">
    <source>
        <dbReference type="ARBA" id="ARBA00004756"/>
    </source>
</evidence>
<dbReference type="EMBL" id="CP000463">
    <property type="protein sequence ID" value="ABJ06539.1"/>
    <property type="molecule type" value="Genomic_DNA"/>
</dbReference>
<comment type="subcellular location">
    <subcellularLocation>
        <location evidence="1 8">Cytoplasm</location>
    </subcellularLocation>
</comment>
<dbReference type="Pfam" id="PF00793">
    <property type="entry name" value="DAHP_synth_1"/>
    <property type="match status" value="1"/>
</dbReference>
<evidence type="ECO:0000256" key="8">
    <source>
        <dbReference type="HAMAP-Rule" id="MF_00056"/>
    </source>
</evidence>
<dbReference type="SUPFAM" id="SSF51569">
    <property type="entry name" value="Aldolase"/>
    <property type="match status" value="1"/>
</dbReference>
<dbReference type="KEGG" id="rpe:RPE_2601"/>
<dbReference type="UniPathway" id="UPA00357">
    <property type="reaction ID" value="UER00474"/>
</dbReference>
<dbReference type="GO" id="GO:0019294">
    <property type="term" value="P:keto-3-deoxy-D-manno-octulosonic acid biosynthetic process"/>
    <property type="evidence" value="ECO:0007669"/>
    <property type="project" value="UniProtKB-UniRule"/>
</dbReference>
<dbReference type="Gene3D" id="3.20.20.70">
    <property type="entry name" value="Aldolase class I"/>
    <property type="match status" value="1"/>
</dbReference>